<dbReference type="PANTHER" id="PTHR30346:SF28">
    <property type="entry name" value="HTH-TYPE TRANSCRIPTIONAL REGULATOR CYNR"/>
    <property type="match status" value="1"/>
</dbReference>
<evidence type="ECO:0000256" key="2">
    <source>
        <dbReference type="ARBA" id="ARBA00023015"/>
    </source>
</evidence>
<dbReference type="AlphaFoldDB" id="A0A8J3HYA6"/>
<keyword evidence="7" id="KW-1185">Reference proteome</keyword>
<dbReference type="SUPFAM" id="SSF46785">
    <property type="entry name" value="Winged helix' DNA-binding domain"/>
    <property type="match status" value="1"/>
</dbReference>
<dbReference type="FunFam" id="1.10.10.10:FF:000001">
    <property type="entry name" value="LysR family transcriptional regulator"/>
    <property type="match status" value="1"/>
</dbReference>
<name>A0A8J3HYA6_9CHLR</name>
<evidence type="ECO:0000259" key="5">
    <source>
        <dbReference type="PROSITE" id="PS50931"/>
    </source>
</evidence>
<dbReference type="InterPro" id="IPR036390">
    <property type="entry name" value="WH_DNA-bd_sf"/>
</dbReference>
<keyword evidence="2" id="KW-0805">Transcription regulation</keyword>
<evidence type="ECO:0000256" key="1">
    <source>
        <dbReference type="ARBA" id="ARBA00009437"/>
    </source>
</evidence>
<dbReference type="GO" id="GO:0032993">
    <property type="term" value="C:protein-DNA complex"/>
    <property type="evidence" value="ECO:0007669"/>
    <property type="project" value="TreeGrafter"/>
</dbReference>
<dbReference type="PROSITE" id="PS50931">
    <property type="entry name" value="HTH_LYSR"/>
    <property type="match status" value="1"/>
</dbReference>
<dbReference type="Gene3D" id="3.40.190.10">
    <property type="entry name" value="Periplasmic binding protein-like II"/>
    <property type="match status" value="2"/>
</dbReference>
<dbReference type="EMBL" id="BNJF01000001">
    <property type="protein sequence ID" value="GHO42753.1"/>
    <property type="molecule type" value="Genomic_DNA"/>
</dbReference>
<feature type="domain" description="HTH lysR-type" evidence="5">
    <location>
        <begin position="9"/>
        <end position="66"/>
    </location>
</feature>
<dbReference type="PANTHER" id="PTHR30346">
    <property type="entry name" value="TRANSCRIPTIONAL DUAL REGULATOR HCAR-RELATED"/>
    <property type="match status" value="1"/>
</dbReference>
<dbReference type="Pfam" id="PF03466">
    <property type="entry name" value="LysR_substrate"/>
    <property type="match status" value="1"/>
</dbReference>
<dbReference type="GO" id="GO:0003677">
    <property type="term" value="F:DNA binding"/>
    <property type="evidence" value="ECO:0007669"/>
    <property type="project" value="UniProtKB-KW"/>
</dbReference>
<keyword evidence="3" id="KW-0238">DNA-binding</keyword>
<comment type="caution">
    <text evidence="6">The sequence shown here is derived from an EMBL/GenBank/DDBJ whole genome shotgun (WGS) entry which is preliminary data.</text>
</comment>
<comment type="similarity">
    <text evidence="1">Belongs to the LysR transcriptional regulatory family.</text>
</comment>
<dbReference type="SUPFAM" id="SSF53850">
    <property type="entry name" value="Periplasmic binding protein-like II"/>
    <property type="match status" value="1"/>
</dbReference>
<sequence length="309" mass="34501">MTEAKSHIMELRHLRYFIAVAEQLHFSKAAEQLHIAQPPLSQQIRQLEQEIGVPLFHRTRRSVTLTTAGEAFLEEARKTIAQAERAIQVAHQAHQGEIGHLEIGFVSSATAEAIPELMQRFHRQIPRVAIGLHGMFTVEVVQALHTKTIQAGLLHPPIADEELTLQTICDEPLLVALPEHHRLARQSQVIITQLKDEGFLTYPRAWNPGTYDQAIAYCQQAGFTMRVAQETNSMQTTLGLVAAELGVALVPSSCRLLRTTGVVYRPLEGKPPTMTLALAWHPLHITPPLRQFIAITLDYAQEKQALSQV</sequence>
<dbReference type="Gene3D" id="1.10.10.10">
    <property type="entry name" value="Winged helix-like DNA-binding domain superfamily/Winged helix DNA-binding domain"/>
    <property type="match status" value="1"/>
</dbReference>
<protein>
    <submittedName>
        <fullName evidence="6">LysR family transcriptional regulator</fullName>
    </submittedName>
</protein>
<dbReference type="PRINTS" id="PR00039">
    <property type="entry name" value="HTHLYSR"/>
</dbReference>
<evidence type="ECO:0000313" key="6">
    <source>
        <dbReference type="EMBL" id="GHO42753.1"/>
    </source>
</evidence>
<dbReference type="Proteomes" id="UP000612362">
    <property type="component" value="Unassembled WGS sequence"/>
</dbReference>
<gene>
    <name evidence="6" type="ORF">KSX_09160</name>
</gene>
<dbReference type="Pfam" id="PF00126">
    <property type="entry name" value="HTH_1"/>
    <property type="match status" value="1"/>
</dbReference>
<proteinExistence type="inferred from homology"/>
<accession>A0A8J3HYA6</accession>
<evidence type="ECO:0000256" key="3">
    <source>
        <dbReference type="ARBA" id="ARBA00023125"/>
    </source>
</evidence>
<dbReference type="InterPro" id="IPR005119">
    <property type="entry name" value="LysR_subst-bd"/>
</dbReference>
<keyword evidence="4" id="KW-0804">Transcription</keyword>
<evidence type="ECO:0000256" key="4">
    <source>
        <dbReference type="ARBA" id="ARBA00023163"/>
    </source>
</evidence>
<dbReference type="InterPro" id="IPR000847">
    <property type="entry name" value="LysR_HTH_N"/>
</dbReference>
<evidence type="ECO:0000313" key="7">
    <source>
        <dbReference type="Proteomes" id="UP000612362"/>
    </source>
</evidence>
<reference evidence="6" key="1">
    <citation type="submission" date="2020-10" db="EMBL/GenBank/DDBJ databases">
        <title>Taxonomic study of unclassified bacteria belonging to the class Ktedonobacteria.</title>
        <authorList>
            <person name="Yabe S."/>
            <person name="Wang C.M."/>
            <person name="Zheng Y."/>
            <person name="Sakai Y."/>
            <person name="Cavaletti L."/>
            <person name="Monciardini P."/>
            <person name="Donadio S."/>
        </authorList>
    </citation>
    <scope>NUCLEOTIDE SEQUENCE</scope>
    <source>
        <strain evidence="6">SOSP1-1</strain>
    </source>
</reference>
<dbReference type="GO" id="GO:0003700">
    <property type="term" value="F:DNA-binding transcription factor activity"/>
    <property type="evidence" value="ECO:0007669"/>
    <property type="project" value="InterPro"/>
</dbReference>
<dbReference type="InterPro" id="IPR036388">
    <property type="entry name" value="WH-like_DNA-bd_sf"/>
</dbReference>
<organism evidence="6 7">
    <name type="scientific">Ktedonospora formicarum</name>
    <dbReference type="NCBI Taxonomy" id="2778364"/>
    <lineage>
        <taxon>Bacteria</taxon>
        <taxon>Bacillati</taxon>
        <taxon>Chloroflexota</taxon>
        <taxon>Ktedonobacteria</taxon>
        <taxon>Ktedonobacterales</taxon>
        <taxon>Ktedonobacteraceae</taxon>
        <taxon>Ktedonospora</taxon>
    </lineage>
</organism>
<dbReference type="CDD" id="cd08414">
    <property type="entry name" value="PBP2_LTTR_aromatics_like"/>
    <property type="match status" value="1"/>
</dbReference>